<dbReference type="Pfam" id="PF00485">
    <property type="entry name" value="PRK"/>
    <property type="match status" value="1"/>
</dbReference>
<dbReference type="CDD" id="cd02023">
    <property type="entry name" value="UMPK"/>
    <property type="match status" value="1"/>
</dbReference>
<name>A0A0N8GQ81_9CHLR</name>
<dbReference type="InterPro" id="IPR027417">
    <property type="entry name" value="P-loop_NTPase"/>
</dbReference>
<dbReference type="GO" id="GO:0043771">
    <property type="term" value="F:cytidine kinase activity"/>
    <property type="evidence" value="ECO:0007669"/>
    <property type="project" value="RHEA"/>
</dbReference>
<dbReference type="EMBL" id="LGKO01000005">
    <property type="protein sequence ID" value="KPL82962.1"/>
    <property type="molecule type" value="Genomic_DNA"/>
</dbReference>
<dbReference type="InterPro" id="IPR000764">
    <property type="entry name" value="Uridine_kinase-like"/>
</dbReference>
<dbReference type="GO" id="GO:0004849">
    <property type="term" value="F:uridine kinase activity"/>
    <property type="evidence" value="ECO:0007669"/>
    <property type="project" value="UniProtKB-UniRule"/>
</dbReference>
<keyword evidence="10 16" id="KW-0418">Kinase</keyword>
<dbReference type="InterPro" id="IPR026008">
    <property type="entry name" value="Uridine_kinase"/>
</dbReference>
<evidence type="ECO:0000256" key="15">
    <source>
        <dbReference type="ARBA" id="ARBA00048909"/>
    </source>
</evidence>
<protein>
    <recommendedName>
        <fullName evidence="6 16">Uridine kinase</fullName>
        <ecNumber evidence="5 16">2.7.1.48</ecNumber>
    </recommendedName>
    <alternativeName>
        <fullName evidence="12 16">Cytidine monophosphokinase</fullName>
    </alternativeName>
    <alternativeName>
        <fullName evidence="13 16">Uridine monophosphokinase</fullName>
    </alternativeName>
</protein>
<dbReference type="HAMAP" id="MF_00551">
    <property type="entry name" value="Uridine_kinase"/>
    <property type="match status" value="1"/>
</dbReference>
<evidence type="ECO:0000256" key="14">
    <source>
        <dbReference type="ARBA" id="ARBA00047436"/>
    </source>
</evidence>
<dbReference type="RefSeq" id="WP_054522506.1">
    <property type="nucleotide sequence ID" value="NZ_LGKO01000005.1"/>
</dbReference>
<dbReference type="UniPathway" id="UPA00574">
    <property type="reaction ID" value="UER00637"/>
</dbReference>
<dbReference type="Gene3D" id="3.40.50.300">
    <property type="entry name" value="P-loop containing nucleotide triphosphate hydrolases"/>
    <property type="match status" value="1"/>
</dbReference>
<comment type="pathway">
    <text evidence="3 16 17">Pyrimidine metabolism; CTP biosynthesis via salvage pathway; CTP from cytidine: step 1/3.</text>
</comment>
<evidence type="ECO:0000256" key="9">
    <source>
        <dbReference type="ARBA" id="ARBA00022741"/>
    </source>
</evidence>
<dbReference type="STRING" id="869279.SE15_12310"/>
<dbReference type="EC" id="2.7.1.48" evidence="5 16"/>
<dbReference type="NCBIfam" id="TIGR00235">
    <property type="entry name" value="udk"/>
    <property type="match status" value="1"/>
</dbReference>
<keyword evidence="7 16" id="KW-0963">Cytoplasm</keyword>
<evidence type="ECO:0000256" key="10">
    <source>
        <dbReference type="ARBA" id="ARBA00022777"/>
    </source>
</evidence>
<dbReference type="GO" id="GO:0044206">
    <property type="term" value="P:UMP salvage"/>
    <property type="evidence" value="ECO:0007669"/>
    <property type="project" value="UniProtKB-UniRule"/>
</dbReference>
<keyword evidence="11 16" id="KW-0067">ATP-binding</keyword>
<proteinExistence type="inferred from homology"/>
<reference evidence="19 20" key="1">
    <citation type="submission" date="2015-07" db="EMBL/GenBank/DDBJ databases">
        <title>Whole genome sequence of Thermanaerothrix daxensis DSM 23592.</title>
        <authorList>
            <person name="Hemp J."/>
            <person name="Ward L.M."/>
            <person name="Pace L.A."/>
            <person name="Fischer W.W."/>
        </authorList>
    </citation>
    <scope>NUCLEOTIDE SEQUENCE [LARGE SCALE GENOMIC DNA]</scope>
    <source>
        <strain evidence="19 20">GNS-1</strain>
    </source>
</reference>
<organism evidence="19 20">
    <name type="scientific">Thermanaerothrix daxensis</name>
    <dbReference type="NCBI Taxonomy" id="869279"/>
    <lineage>
        <taxon>Bacteria</taxon>
        <taxon>Bacillati</taxon>
        <taxon>Chloroflexota</taxon>
        <taxon>Anaerolineae</taxon>
        <taxon>Anaerolineales</taxon>
        <taxon>Anaerolineaceae</taxon>
        <taxon>Thermanaerothrix</taxon>
    </lineage>
</organism>
<evidence type="ECO:0000256" key="2">
    <source>
        <dbReference type="ARBA" id="ARBA00004690"/>
    </source>
</evidence>
<comment type="subcellular location">
    <subcellularLocation>
        <location evidence="1 16 17">Cytoplasm</location>
    </subcellularLocation>
</comment>
<evidence type="ECO:0000256" key="6">
    <source>
        <dbReference type="ARBA" id="ARBA00021478"/>
    </source>
</evidence>
<feature type="domain" description="Phosphoribulokinase/uridine kinase" evidence="18">
    <location>
        <begin position="10"/>
        <end position="195"/>
    </location>
</feature>
<comment type="pathway">
    <text evidence="2 16 17">Pyrimidine metabolism; UMP biosynthesis via salvage pathway; UMP from uridine: step 1/1.</text>
</comment>
<evidence type="ECO:0000256" key="5">
    <source>
        <dbReference type="ARBA" id="ARBA00012137"/>
    </source>
</evidence>
<evidence type="ECO:0000313" key="20">
    <source>
        <dbReference type="Proteomes" id="UP000050544"/>
    </source>
</evidence>
<gene>
    <name evidence="16" type="primary">udk</name>
    <name evidence="19" type="ORF">SE15_12310</name>
</gene>
<dbReference type="PANTHER" id="PTHR10285">
    <property type="entry name" value="URIDINE KINASE"/>
    <property type="match status" value="1"/>
</dbReference>
<evidence type="ECO:0000256" key="7">
    <source>
        <dbReference type="ARBA" id="ARBA00022490"/>
    </source>
</evidence>
<evidence type="ECO:0000313" key="19">
    <source>
        <dbReference type="EMBL" id="KPL82962.1"/>
    </source>
</evidence>
<comment type="catalytic activity">
    <reaction evidence="14 17">
        <text>cytidine + ATP = CMP + ADP + H(+)</text>
        <dbReference type="Rhea" id="RHEA:24674"/>
        <dbReference type="ChEBI" id="CHEBI:15378"/>
        <dbReference type="ChEBI" id="CHEBI:17562"/>
        <dbReference type="ChEBI" id="CHEBI:30616"/>
        <dbReference type="ChEBI" id="CHEBI:60377"/>
        <dbReference type="ChEBI" id="CHEBI:456216"/>
        <dbReference type="EC" id="2.7.1.48"/>
    </reaction>
</comment>
<dbReference type="GO" id="GO:0005524">
    <property type="term" value="F:ATP binding"/>
    <property type="evidence" value="ECO:0007669"/>
    <property type="project" value="UniProtKB-UniRule"/>
</dbReference>
<accession>A0A0N8GQ81</accession>
<dbReference type="NCBIfam" id="NF004018">
    <property type="entry name" value="PRK05480.1"/>
    <property type="match status" value="1"/>
</dbReference>
<feature type="binding site" evidence="16">
    <location>
        <begin position="15"/>
        <end position="22"/>
    </location>
    <ligand>
        <name>ATP</name>
        <dbReference type="ChEBI" id="CHEBI:30616"/>
    </ligand>
</feature>
<evidence type="ECO:0000256" key="17">
    <source>
        <dbReference type="RuleBase" id="RU003825"/>
    </source>
</evidence>
<evidence type="ECO:0000256" key="12">
    <source>
        <dbReference type="ARBA" id="ARBA00030641"/>
    </source>
</evidence>
<evidence type="ECO:0000259" key="18">
    <source>
        <dbReference type="Pfam" id="PF00485"/>
    </source>
</evidence>
<dbReference type="SUPFAM" id="SSF52540">
    <property type="entry name" value="P-loop containing nucleoside triphosphate hydrolases"/>
    <property type="match status" value="1"/>
</dbReference>
<evidence type="ECO:0000256" key="8">
    <source>
        <dbReference type="ARBA" id="ARBA00022679"/>
    </source>
</evidence>
<evidence type="ECO:0000256" key="11">
    <source>
        <dbReference type="ARBA" id="ARBA00022840"/>
    </source>
</evidence>
<keyword evidence="20" id="KW-1185">Reference proteome</keyword>
<keyword evidence="8 16" id="KW-0808">Transferase</keyword>
<dbReference type="PATRIC" id="fig|869279.4.peg.2086"/>
<evidence type="ECO:0000256" key="16">
    <source>
        <dbReference type="HAMAP-Rule" id="MF_00551"/>
    </source>
</evidence>
<comment type="similarity">
    <text evidence="4 16 17">Belongs to the uridine kinase family.</text>
</comment>
<dbReference type="OrthoDB" id="9777642at2"/>
<dbReference type="UniPathway" id="UPA00579">
    <property type="reaction ID" value="UER00640"/>
</dbReference>
<dbReference type="AlphaFoldDB" id="A0A0N8GQ81"/>
<dbReference type="PRINTS" id="PR00988">
    <property type="entry name" value="URIDINKINASE"/>
</dbReference>
<sequence>MSEKRPIPLVIGIAGGSGSGKTTVANVILERVGRDRIAYLPHDAYYRDLTDLPPNQRAEINFDHPDSLETSLLIEHIQRLKQWQPIDLPVYDFTTHTRTSRTIRVEPKRVIIVEGILIFAEPALRALFDVKIFVDTDPDIRFIRRLQRDITERGRTTESVIKQYLSTVRPMHLDFVEPSKRYADVIIPEGGMNTVALDMVISRIQALLQEEDSLTQEVTRP</sequence>
<evidence type="ECO:0000256" key="4">
    <source>
        <dbReference type="ARBA" id="ARBA00005408"/>
    </source>
</evidence>
<dbReference type="InterPro" id="IPR006083">
    <property type="entry name" value="PRK/URK"/>
</dbReference>
<dbReference type="Proteomes" id="UP000050544">
    <property type="component" value="Unassembled WGS sequence"/>
</dbReference>
<comment type="catalytic activity">
    <reaction evidence="15 16 17">
        <text>uridine + ATP = UMP + ADP + H(+)</text>
        <dbReference type="Rhea" id="RHEA:16825"/>
        <dbReference type="ChEBI" id="CHEBI:15378"/>
        <dbReference type="ChEBI" id="CHEBI:16704"/>
        <dbReference type="ChEBI" id="CHEBI:30616"/>
        <dbReference type="ChEBI" id="CHEBI:57865"/>
        <dbReference type="ChEBI" id="CHEBI:456216"/>
        <dbReference type="EC" id="2.7.1.48"/>
    </reaction>
</comment>
<evidence type="ECO:0000256" key="13">
    <source>
        <dbReference type="ARBA" id="ARBA00031452"/>
    </source>
</evidence>
<dbReference type="GO" id="GO:0005737">
    <property type="term" value="C:cytoplasm"/>
    <property type="evidence" value="ECO:0007669"/>
    <property type="project" value="UniProtKB-SubCell"/>
</dbReference>
<evidence type="ECO:0000256" key="3">
    <source>
        <dbReference type="ARBA" id="ARBA00004784"/>
    </source>
</evidence>
<comment type="caution">
    <text evidence="19">The sequence shown here is derived from an EMBL/GenBank/DDBJ whole genome shotgun (WGS) entry which is preliminary data.</text>
</comment>
<evidence type="ECO:0000256" key="1">
    <source>
        <dbReference type="ARBA" id="ARBA00004496"/>
    </source>
</evidence>
<dbReference type="GO" id="GO:0044211">
    <property type="term" value="P:CTP salvage"/>
    <property type="evidence" value="ECO:0007669"/>
    <property type="project" value="UniProtKB-UniRule"/>
</dbReference>
<keyword evidence="9 16" id="KW-0547">Nucleotide-binding</keyword>